<sequence>MKRYIWNILISIDQFFNTVLGGNPDETMSSRMGKHLAKHDCPFCNIICKFLNLFEKDHCVKSIEKDRGIPM</sequence>
<dbReference type="RefSeq" id="WP_209405155.1">
    <property type="nucleotide sequence ID" value="NZ_JAGIYQ010000005.1"/>
</dbReference>
<evidence type="ECO:0000313" key="2">
    <source>
        <dbReference type="Proteomes" id="UP000682134"/>
    </source>
</evidence>
<accession>A0A940SKR1</accession>
<comment type="caution">
    <text evidence="1">The sequence shown here is derived from an EMBL/GenBank/DDBJ whole genome shotgun (WGS) entry which is preliminary data.</text>
</comment>
<dbReference type="AlphaFoldDB" id="A0A940SKR1"/>
<proteinExistence type="predicted"/>
<protein>
    <submittedName>
        <fullName evidence="1">Uncharacterized protein</fullName>
    </submittedName>
</protein>
<gene>
    <name evidence="1" type="ORF">J5Y03_10020</name>
</gene>
<reference evidence="1" key="1">
    <citation type="submission" date="2021-04" db="EMBL/GenBank/DDBJ databases">
        <title>Genome seq and assembly of Bacillus sp.</title>
        <authorList>
            <person name="Chhetri G."/>
        </authorList>
    </citation>
    <scope>NUCLEOTIDE SEQUENCE</scope>
    <source>
        <strain evidence="1">RG28</strain>
    </source>
</reference>
<organism evidence="1 2">
    <name type="scientific">Gottfriedia endophytica</name>
    <dbReference type="NCBI Taxonomy" id="2820819"/>
    <lineage>
        <taxon>Bacteria</taxon>
        <taxon>Bacillati</taxon>
        <taxon>Bacillota</taxon>
        <taxon>Bacilli</taxon>
        <taxon>Bacillales</taxon>
        <taxon>Bacillaceae</taxon>
        <taxon>Gottfriedia</taxon>
    </lineage>
</organism>
<dbReference type="EMBL" id="JAGIYQ010000005">
    <property type="protein sequence ID" value="MBP0725523.1"/>
    <property type="molecule type" value="Genomic_DNA"/>
</dbReference>
<keyword evidence="2" id="KW-1185">Reference proteome</keyword>
<evidence type="ECO:0000313" key="1">
    <source>
        <dbReference type="EMBL" id="MBP0725523.1"/>
    </source>
</evidence>
<dbReference type="Proteomes" id="UP000682134">
    <property type="component" value="Unassembled WGS sequence"/>
</dbReference>
<name>A0A940SKR1_9BACI</name>